<accession>A0AC61NHS6</accession>
<reference evidence="1" key="1">
    <citation type="submission" date="2021-08" db="EMBL/GenBank/DDBJ databases">
        <title>Novel anaerobic bacterium isolated from sea squirt in East Sea, Republic of Korea.</title>
        <authorList>
            <person name="Nguyen T.H."/>
            <person name="Li Z."/>
            <person name="Lee Y.-J."/>
            <person name="Ko J."/>
            <person name="Kim S.-G."/>
        </authorList>
    </citation>
    <scope>NUCLEOTIDE SEQUENCE</scope>
    <source>
        <strain evidence="1">KCTC 25031</strain>
    </source>
</reference>
<keyword evidence="2" id="KW-1185">Reference proteome</keyword>
<organism evidence="1 2">
    <name type="scientific">Halosquirtibacter laminarini</name>
    <dbReference type="NCBI Taxonomy" id="3374600"/>
    <lineage>
        <taxon>Bacteria</taxon>
        <taxon>Pseudomonadati</taxon>
        <taxon>Bacteroidota</taxon>
        <taxon>Bacteroidia</taxon>
        <taxon>Marinilabiliales</taxon>
        <taxon>Prolixibacteraceae</taxon>
        <taxon>Halosquirtibacter</taxon>
    </lineage>
</organism>
<proteinExistence type="predicted"/>
<protein>
    <submittedName>
        <fullName evidence="1">DUF4249 domain-containing protein</fullName>
    </submittedName>
</protein>
<evidence type="ECO:0000313" key="2">
    <source>
        <dbReference type="Proteomes" id="UP000826212"/>
    </source>
</evidence>
<name>A0AC61NHS6_9BACT</name>
<sequence length="399" mass="45864">MKDKANLIGILLILLLVGGCKKDVTNDYLQEIKPQLVVQCTFSSNSPWEVSIHLSKKLNDKTPPKTLDLKEVKIVDQDGIETPLTYNSDLQKYLSKATPKDENSYRLEITTLDNKVIEAEDFAPKAFVFKSFETSLESRVLLGANTIGDRYFKTSFLLEKDWEENCYVKIQVERTSSFPETVVITTDAIERLKAMGASSLFVSFIQSHASLEMPFTEIKEWFEQNPNNYGNVPTETLNLWKEKYDGTIKPYIYSLHEAIKVVYKQSEITQVAVNANDYYYSKNSSFNEILVGNYKDYNEKELSIYTPEQKNTSLQKEEVMKMKEDVIYEYKAHIIRMSEHSNRYIRDLTIQQNSNGSFSPIIPIQSNIKNGTGIFGGINSTTKTLYYSNTIEQENEEKE</sequence>
<dbReference type="EMBL" id="CP081303">
    <property type="protein sequence ID" value="QZE15206.1"/>
    <property type="molecule type" value="Genomic_DNA"/>
</dbReference>
<gene>
    <name evidence="1" type="ORF">K4L44_05060</name>
</gene>
<dbReference type="Proteomes" id="UP000826212">
    <property type="component" value="Chromosome"/>
</dbReference>
<evidence type="ECO:0000313" key="1">
    <source>
        <dbReference type="EMBL" id="QZE15206.1"/>
    </source>
</evidence>